<dbReference type="InterPro" id="IPR002156">
    <property type="entry name" value="RNaseH_domain"/>
</dbReference>
<dbReference type="InterPro" id="IPR012337">
    <property type="entry name" value="RNaseH-like_sf"/>
</dbReference>
<gene>
    <name evidence="2" type="ORF">COX08_00165</name>
</gene>
<reference evidence="2 3" key="1">
    <citation type="submission" date="2017-09" db="EMBL/GenBank/DDBJ databases">
        <title>Depth-based differentiation of microbial function through sediment-hosted aquifers and enrichment of novel symbionts in the deep terrestrial subsurface.</title>
        <authorList>
            <person name="Probst A.J."/>
            <person name="Ladd B."/>
            <person name="Jarett J.K."/>
            <person name="Geller-Mcgrath D.E."/>
            <person name="Sieber C.M."/>
            <person name="Emerson J.B."/>
            <person name="Anantharaman K."/>
            <person name="Thomas B.C."/>
            <person name="Malmstrom R."/>
            <person name="Stieglmeier M."/>
            <person name="Klingl A."/>
            <person name="Woyke T."/>
            <person name="Ryan C.M."/>
            <person name="Banfield J.F."/>
        </authorList>
    </citation>
    <scope>NUCLEOTIDE SEQUENCE [LARGE SCALE GENOMIC DNA]</scope>
    <source>
        <strain evidence="2">CG23_combo_of_CG06-09_8_20_14_all_34_8</strain>
    </source>
</reference>
<evidence type="ECO:0000313" key="3">
    <source>
        <dbReference type="Proteomes" id="UP000229459"/>
    </source>
</evidence>
<dbReference type="CDD" id="cd09279">
    <property type="entry name" value="RNase_HI_like"/>
    <property type="match status" value="1"/>
</dbReference>
<proteinExistence type="predicted"/>
<dbReference type="EMBL" id="PCSR01000003">
    <property type="protein sequence ID" value="PIP53599.1"/>
    <property type="molecule type" value="Genomic_DNA"/>
</dbReference>
<evidence type="ECO:0000313" key="2">
    <source>
        <dbReference type="EMBL" id="PIP53599.1"/>
    </source>
</evidence>
<dbReference type="PANTHER" id="PTHR46387">
    <property type="entry name" value="POLYNUCLEOTIDYL TRANSFERASE, RIBONUCLEASE H-LIKE SUPERFAMILY PROTEIN"/>
    <property type="match status" value="1"/>
</dbReference>
<protein>
    <submittedName>
        <fullName evidence="2">Ribonuclease H</fullName>
    </submittedName>
</protein>
<dbReference type="InterPro" id="IPR036397">
    <property type="entry name" value="RNaseH_sf"/>
</dbReference>
<name>A0A2H0B7J1_9BACT</name>
<dbReference type="GO" id="GO:0003676">
    <property type="term" value="F:nucleic acid binding"/>
    <property type="evidence" value="ECO:0007669"/>
    <property type="project" value="InterPro"/>
</dbReference>
<dbReference type="GO" id="GO:0004523">
    <property type="term" value="F:RNA-DNA hybrid ribonuclease activity"/>
    <property type="evidence" value="ECO:0007669"/>
    <property type="project" value="InterPro"/>
</dbReference>
<comment type="caution">
    <text evidence="2">The sequence shown here is derived from an EMBL/GenBank/DDBJ whole genome shotgun (WGS) entry which is preliminary data.</text>
</comment>
<dbReference type="PROSITE" id="PS50879">
    <property type="entry name" value="RNASE_H_1"/>
    <property type="match status" value="1"/>
</dbReference>
<dbReference type="AlphaFoldDB" id="A0A2H0B7J1"/>
<dbReference type="Gene3D" id="3.30.420.10">
    <property type="entry name" value="Ribonuclease H-like superfamily/Ribonuclease H"/>
    <property type="match status" value="1"/>
</dbReference>
<dbReference type="SUPFAM" id="SSF53098">
    <property type="entry name" value="Ribonuclease H-like"/>
    <property type="match status" value="1"/>
</dbReference>
<organism evidence="2 3">
    <name type="scientific">Candidatus Beckwithbacteria bacterium CG23_combo_of_CG06-09_8_20_14_all_34_8</name>
    <dbReference type="NCBI Taxonomy" id="1974497"/>
    <lineage>
        <taxon>Bacteria</taxon>
        <taxon>Candidatus Beckwithiibacteriota</taxon>
    </lineage>
</organism>
<dbReference type="Proteomes" id="UP000229459">
    <property type="component" value="Unassembled WGS sequence"/>
</dbReference>
<dbReference type="Pfam" id="PF13456">
    <property type="entry name" value="RVT_3"/>
    <property type="match status" value="1"/>
</dbReference>
<accession>A0A2H0B7J1</accession>
<evidence type="ECO:0000259" key="1">
    <source>
        <dbReference type="PROSITE" id="PS50879"/>
    </source>
</evidence>
<feature type="domain" description="RNase H type-1" evidence="1">
    <location>
        <begin position="1"/>
        <end position="134"/>
    </location>
</feature>
<dbReference type="PANTHER" id="PTHR46387:SF2">
    <property type="entry name" value="RIBONUCLEASE HI"/>
    <property type="match status" value="1"/>
</dbReference>
<sequence>MYNVFSDGGSRGNPGPAAIGYVVYKNNTILFRGSQYIGHTTNNEAEYMAILKALTKIKLEISAEGIIKCYLDSELVVRQLLGIYKIKNINLKNIATQVFSVINDLKNIGFTLSFQSIPREGNKEADSLVNQALDMELNQQ</sequence>